<feature type="signal peptide" evidence="1">
    <location>
        <begin position="1"/>
        <end position="23"/>
    </location>
</feature>
<accession>A0A7S2RFB1</accession>
<feature type="chain" id="PRO_5031085466" evidence="1">
    <location>
        <begin position="24"/>
        <end position="167"/>
    </location>
</feature>
<sequence length="167" mass="18278">MKAQLLLTIALMLVVSYFGFADGRSNSTIKPAVQALDKTKDAFDKCGLKGKGPEAALKHHQCKCNYLFNDLRKLIINSSAYCGLCKKRAKKQVKTYSAEKCSHDDFVSCAYARNSRTCTKGKCCSWSVGLKTCKSRDNTTKETPPAGSIYEELCTCCELHGSPASLA</sequence>
<evidence type="ECO:0000313" key="2">
    <source>
        <dbReference type="EMBL" id="CAD9669512.1"/>
    </source>
</evidence>
<dbReference type="EMBL" id="HBHK01004746">
    <property type="protein sequence ID" value="CAD9669512.1"/>
    <property type="molecule type" value="Transcribed_RNA"/>
</dbReference>
<reference evidence="2" key="1">
    <citation type="submission" date="2021-01" db="EMBL/GenBank/DDBJ databases">
        <authorList>
            <person name="Corre E."/>
            <person name="Pelletier E."/>
            <person name="Niang G."/>
            <person name="Scheremetjew M."/>
            <person name="Finn R."/>
            <person name="Kale V."/>
            <person name="Holt S."/>
            <person name="Cochrane G."/>
            <person name="Meng A."/>
            <person name="Brown T."/>
            <person name="Cohen L."/>
        </authorList>
    </citation>
    <scope>NUCLEOTIDE SEQUENCE</scope>
    <source>
        <strain evidence="2">NY070348D</strain>
    </source>
</reference>
<keyword evidence="1" id="KW-0732">Signal</keyword>
<name>A0A7S2RFB1_9STRA</name>
<evidence type="ECO:0000256" key="1">
    <source>
        <dbReference type="SAM" id="SignalP"/>
    </source>
</evidence>
<dbReference type="AlphaFoldDB" id="A0A7S2RFB1"/>
<proteinExistence type="predicted"/>
<gene>
    <name evidence="2" type="ORF">QSP1433_LOCUS2848</name>
</gene>
<organism evidence="2">
    <name type="scientific">Mucochytrium quahogii</name>
    <dbReference type="NCBI Taxonomy" id="96639"/>
    <lineage>
        <taxon>Eukaryota</taxon>
        <taxon>Sar</taxon>
        <taxon>Stramenopiles</taxon>
        <taxon>Bigyra</taxon>
        <taxon>Labyrinthulomycetes</taxon>
        <taxon>Thraustochytrida</taxon>
        <taxon>Thraustochytriidae</taxon>
        <taxon>Mucochytrium</taxon>
    </lineage>
</organism>
<protein>
    <submittedName>
        <fullName evidence="2">Uncharacterized protein</fullName>
    </submittedName>
</protein>